<evidence type="ECO:0000313" key="3">
    <source>
        <dbReference type="Proteomes" id="UP001222027"/>
    </source>
</evidence>
<feature type="region of interest" description="Disordered" evidence="1">
    <location>
        <begin position="104"/>
        <end position="186"/>
    </location>
</feature>
<dbReference type="EMBL" id="JAQQAF010000006">
    <property type="protein sequence ID" value="KAJ8477567.1"/>
    <property type="molecule type" value="Genomic_DNA"/>
</dbReference>
<comment type="caution">
    <text evidence="2">The sequence shown here is derived from an EMBL/GenBank/DDBJ whole genome shotgun (WGS) entry which is preliminary data.</text>
</comment>
<gene>
    <name evidence="2" type="ORF">OPV22_021294</name>
</gene>
<organism evidence="2 3">
    <name type="scientific">Ensete ventricosum</name>
    <name type="common">Abyssinian banana</name>
    <name type="synonym">Musa ensete</name>
    <dbReference type="NCBI Taxonomy" id="4639"/>
    <lineage>
        <taxon>Eukaryota</taxon>
        <taxon>Viridiplantae</taxon>
        <taxon>Streptophyta</taxon>
        <taxon>Embryophyta</taxon>
        <taxon>Tracheophyta</taxon>
        <taxon>Spermatophyta</taxon>
        <taxon>Magnoliopsida</taxon>
        <taxon>Liliopsida</taxon>
        <taxon>Zingiberales</taxon>
        <taxon>Musaceae</taxon>
        <taxon>Ensete</taxon>
    </lineage>
</organism>
<evidence type="ECO:0000256" key="1">
    <source>
        <dbReference type="SAM" id="MobiDB-lite"/>
    </source>
</evidence>
<keyword evidence="3" id="KW-1185">Reference proteome</keyword>
<sequence length="213" mass="23489">MGQRSKSRAVCIAHTEKGQCRGTESSVAYLRLIITRIASTAVRGGNSVPFALDTVRRRLSNHPHANPMRGMPVNDRDVCPGRNGRCGWFTYERPYARHRGLRFRTGHRMDPSNPKGRPSPRFNTSEAAPHRKRRLAVGPAVPSLSGHVVTSGSSSEPGPPSRPRLTGYRTAHHRHGRSSDGCRPPTSARAVCVAGDRPPYPFSILIFLEQLNQ</sequence>
<accession>A0AAV8QGS7</accession>
<dbReference type="AlphaFoldDB" id="A0AAV8QGS7"/>
<dbReference type="Proteomes" id="UP001222027">
    <property type="component" value="Unassembled WGS sequence"/>
</dbReference>
<proteinExistence type="predicted"/>
<name>A0AAV8QGS7_ENSVE</name>
<evidence type="ECO:0000313" key="2">
    <source>
        <dbReference type="EMBL" id="KAJ8477567.1"/>
    </source>
</evidence>
<protein>
    <submittedName>
        <fullName evidence="2">Uncharacterized protein</fullName>
    </submittedName>
</protein>
<reference evidence="2 3" key="1">
    <citation type="submission" date="2022-12" db="EMBL/GenBank/DDBJ databases">
        <title>Chromosome-scale assembly of the Ensete ventricosum genome.</title>
        <authorList>
            <person name="Dussert Y."/>
            <person name="Stocks J."/>
            <person name="Wendawek A."/>
            <person name="Woldeyes F."/>
            <person name="Nichols R.A."/>
            <person name="Borrell J.S."/>
        </authorList>
    </citation>
    <scope>NUCLEOTIDE SEQUENCE [LARGE SCALE GENOMIC DNA]</scope>
    <source>
        <strain evidence="3">cv. Maze</strain>
        <tissue evidence="2">Seeds</tissue>
    </source>
</reference>